<protein>
    <submittedName>
        <fullName evidence="1">Uncharacterized protein</fullName>
    </submittedName>
</protein>
<dbReference type="EMBL" id="SAIY01000004">
    <property type="protein sequence ID" value="NGM13607.1"/>
    <property type="molecule type" value="Genomic_DNA"/>
</dbReference>
<dbReference type="AlphaFoldDB" id="A0A6M1L3V5"/>
<proteinExistence type="predicted"/>
<accession>A0A6M1L3V5</accession>
<gene>
    <name evidence="1" type="ORF">ENC19_13520</name>
</gene>
<dbReference type="RefSeq" id="WP_164447551.1">
    <property type="nucleotide sequence ID" value="NZ_SAIY01000004.1"/>
</dbReference>
<sequence length="54" mass="5938">MDACRGGHFTDTRAAAPGWNVSAQVSDFTSDNGSVSGAFLGWEPNVWSRPRRRR</sequence>
<evidence type="ECO:0000313" key="2">
    <source>
        <dbReference type="Proteomes" id="UP000478148"/>
    </source>
</evidence>
<dbReference type="Proteomes" id="UP000478148">
    <property type="component" value="Unassembled WGS sequence"/>
</dbReference>
<keyword evidence="2" id="KW-1185">Reference proteome</keyword>
<evidence type="ECO:0000313" key="1">
    <source>
        <dbReference type="EMBL" id="NGM13607.1"/>
    </source>
</evidence>
<comment type="caution">
    <text evidence="1">The sequence shown here is derived from an EMBL/GenBank/DDBJ whole genome shotgun (WGS) entry which is preliminary data.</text>
</comment>
<reference evidence="1 2" key="1">
    <citation type="submission" date="2020-02" db="EMBL/GenBank/DDBJ databases">
        <title>Draft Genome Sequence of Verrucosispora sp. Strain CWR15, Isolated from Gulf of Mexico Sponge.</title>
        <authorList>
            <person name="Kennedy S.J."/>
            <person name="Cella E."/>
            <person name="Azarian T."/>
            <person name="Baker B.J."/>
            <person name="Shaw L.N."/>
        </authorList>
    </citation>
    <scope>NUCLEOTIDE SEQUENCE [LARGE SCALE GENOMIC DNA]</scope>
    <source>
        <strain evidence="1 2">CWR15</strain>
    </source>
</reference>
<organism evidence="1 2">
    <name type="scientific">Verrucosispora sioxanthis</name>
    <dbReference type="NCBI Taxonomy" id="2499994"/>
    <lineage>
        <taxon>Bacteria</taxon>
        <taxon>Bacillati</taxon>
        <taxon>Actinomycetota</taxon>
        <taxon>Actinomycetes</taxon>
        <taxon>Micromonosporales</taxon>
        <taxon>Micromonosporaceae</taxon>
        <taxon>Micromonospora</taxon>
    </lineage>
</organism>
<name>A0A6M1L3V5_9ACTN</name>